<evidence type="ECO:0000256" key="1">
    <source>
        <dbReference type="ARBA" id="ARBA00022737"/>
    </source>
</evidence>
<dbReference type="PROSITE" id="PS50297">
    <property type="entry name" value="ANK_REP_REGION"/>
    <property type="match status" value="2"/>
</dbReference>
<dbReference type="SUPFAM" id="SSF48403">
    <property type="entry name" value="Ankyrin repeat"/>
    <property type="match status" value="1"/>
</dbReference>
<dbReference type="PANTHER" id="PTHR10039">
    <property type="entry name" value="AMELOGENIN"/>
    <property type="match status" value="1"/>
</dbReference>
<evidence type="ECO:0000313" key="4">
    <source>
        <dbReference type="EMBL" id="RSL60738.1"/>
    </source>
</evidence>
<dbReference type="OrthoDB" id="366390at2759"/>
<reference evidence="4 5" key="1">
    <citation type="submission" date="2017-06" db="EMBL/GenBank/DDBJ databases">
        <title>Comparative genomic analysis of Ambrosia Fusariam Clade fungi.</title>
        <authorList>
            <person name="Stajich J.E."/>
            <person name="Carrillo J."/>
            <person name="Kijimoto T."/>
            <person name="Eskalen A."/>
            <person name="O'Donnell K."/>
            <person name="Kasson M."/>
        </authorList>
    </citation>
    <scope>NUCLEOTIDE SEQUENCE [LARGE SCALE GENOMIC DNA]</scope>
    <source>
        <strain evidence="4 5">NRRL62584</strain>
    </source>
</reference>
<evidence type="ECO:0000256" key="2">
    <source>
        <dbReference type="PROSITE-ProRule" id="PRU00023"/>
    </source>
</evidence>
<dbReference type="InterPro" id="IPR027417">
    <property type="entry name" value="P-loop_NTPase"/>
</dbReference>
<dbReference type="PROSITE" id="PS50088">
    <property type="entry name" value="ANK_REPEAT"/>
    <property type="match status" value="2"/>
</dbReference>
<dbReference type="PROSITE" id="PS50837">
    <property type="entry name" value="NACHT"/>
    <property type="match status" value="1"/>
</dbReference>
<dbReference type="SMART" id="SM00248">
    <property type="entry name" value="ANK"/>
    <property type="match status" value="4"/>
</dbReference>
<dbReference type="InterPro" id="IPR056884">
    <property type="entry name" value="NPHP3-like_N"/>
</dbReference>
<gene>
    <name evidence="4" type="ORF">CEP54_006563</name>
</gene>
<dbReference type="Pfam" id="PF24883">
    <property type="entry name" value="NPHP3_N"/>
    <property type="match status" value="1"/>
</dbReference>
<dbReference type="Pfam" id="PF12796">
    <property type="entry name" value="Ank_2"/>
    <property type="match status" value="1"/>
</dbReference>
<dbReference type="EMBL" id="NKCI01000056">
    <property type="protein sequence ID" value="RSL60738.1"/>
    <property type="molecule type" value="Genomic_DNA"/>
</dbReference>
<organism evidence="4 5">
    <name type="scientific">Fusarium duplospermum</name>
    <dbReference type="NCBI Taxonomy" id="1325734"/>
    <lineage>
        <taxon>Eukaryota</taxon>
        <taxon>Fungi</taxon>
        <taxon>Dikarya</taxon>
        <taxon>Ascomycota</taxon>
        <taxon>Pezizomycotina</taxon>
        <taxon>Sordariomycetes</taxon>
        <taxon>Hypocreomycetidae</taxon>
        <taxon>Hypocreales</taxon>
        <taxon>Nectriaceae</taxon>
        <taxon>Fusarium</taxon>
        <taxon>Fusarium solani species complex</taxon>
    </lineage>
</organism>
<dbReference type="Gene3D" id="1.25.40.20">
    <property type="entry name" value="Ankyrin repeat-containing domain"/>
    <property type="match status" value="1"/>
</dbReference>
<dbReference type="InterPro" id="IPR054471">
    <property type="entry name" value="GPIID_WHD"/>
</dbReference>
<dbReference type="SUPFAM" id="SSF52540">
    <property type="entry name" value="P-loop containing nucleoside triphosphate hydrolases"/>
    <property type="match status" value="1"/>
</dbReference>
<keyword evidence="5" id="KW-1185">Reference proteome</keyword>
<dbReference type="Proteomes" id="UP000288168">
    <property type="component" value="Unassembled WGS sequence"/>
</dbReference>
<dbReference type="Gene3D" id="3.40.50.300">
    <property type="entry name" value="P-loop containing nucleotide triphosphate hydrolases"/>
    <property type="match status" value="1"/>
</dbReference>
<dbReference type="InterPro" id="IPR002110">
    <property type="entry name" value="Ankyrin_rpt"/>
</dbReference>
<dbReference type="InterPro" id="IPR007111">
    <property type="entry name" value="NACHT_NTPase"/>
</dbReference>
<evidence type="ECO:0000313" key="5">
    <source>
        <dbReference type="Proteomes" id="UP000288168"/>
    </source>
</evidence>
<dbReference type="Pfam" id="PF22939">
    <property type="entry name" value="WHD_GPIID"/>
    <property type="match status" value="1"/>
</dbReference>
<comment type="caution">
    <text evidence="4">The sequence shown here is derived from an EMBL/GenBank/DDBJ whole genome shotgun (WGS) entry which is preliminary data.</text>
</comment>
<proteinExistence type="predicted"/>
<dbReference type="InterPro" id="IPR036770">
    <property type="entry name" value="Ankyrin_rpt-contain_sf"/>
</dbReference>
<keyword evidence="2" id="KW-0040">ANK repeat</keyword>
<dbReference type="AlphaFoldDB" id="A0A428Q640"/>
<feature type="domain" description="NACHT" evidence="3">
    <location>
        <begin position="219"/>
        <end position="365"/>
    </location>
</feature>
<keyword evidence="1" id="KW-0677">Repeat</keyword>
<dbReference type="PANTHER" id="PTHR10039:SF16">
    <property type="entry name" value="GPI INOSITOL-DEACYLASE"/>
    <property type="match status" value="1"/>
</dbReference>
<accession>A0A428Q640</accession>
<protein>
    <recommendedName>
        <fullName evidence="3">NACHT domain-containing protein</fullName>
    </recommendedName>
</protein>
<feature type="repeat" description="ANK" evidence="2">
    <location>
        <begin position="699"/>
        <end position="731"/>
    </location>
</feature>
<name>A0A428Q640_9HYPO</name>
<feature type="repeat" description="ANK" evidence="2">
    <location>
        <begin position="732"/>
        <end position="764"/>
    </location>
</feature>
<dbReference type="STRING" id="1325734.A0A428Q640"/>
<sequence length="881" mass="97834">MDPLSITTAVVASVQVACSILSCCYSVRTEMRKIPWTLIQIMDEVRDLRNLMETVESVLGKVETSDQPRSSEKLADNIKPVIATCLAELRAVESRIIPRDVETLLDSKRKALLQALTWRLKGDEAKESVLGLQRCKASLNLAISSNNSLMVQNIERLSISINTKMDQSCGKLDELSTAQLSKPNFQHFAGQSKASHQSGTSEWLQNGQDFQEWLKGRNSMLWLTGPPGYGKTIMMSHVIESMACHTDDHEDEPVCAFMYCNFRNPDTQDLVNIMGAILGQMCTQMGCFPKGLQSSFQTSTDKGWGQPPTVEMILEAIRVLSTKRRAYLFVDGIDEVEDAETLAETLVSLSGSSSCLSILVSSRNDVAVQRVLSNVRRVSLEHHIPEIDQDIERYVAKRLRDDEDLAWLSADVQSLVSSSLLSKSRGSFQWASCQLESLSRCRTIRDIKKSLKRLPQGLSETYAKLLMRSCPADVALVKKIMTWLAFSCVPLTLPQLWEALAIEKGEKMIDDESRLRSPQDILLLGNSLIAVSPDGHVALSHLSVRDYLVSAEIKSNPKTAVFALDPGICHRELAQDCLTYLLLSDLSSGPSNTEQEYLSRLAHFPLLQYATKYWFYHTRNAAIDDELQNMTMNFFAPEARDSFMSWVQVLNADSPFKWNVYPRHATSLYYAASLGLDEAVESLLRSTSLEEINAPGSRFGGTAIHAAAIRGHVSIIKKLVAAGGDPGKADFNKVTPLHSAASRRSMETIKVLLEHGAPKAAKDGMDGKTPADWARLSGHMDVARMIELFSEEIDSGKEYRESCGKGTNSKLPPDTFSGSIPHTIEVWQPGVCFFPDFYERRSGLDCSHIIGITVGEESCTFDSDFTFRRNEGPDDGSTPVW</sequence>
<evidence type="ECO:0000259" key="3">
    <source>
        <dbReference type="PROSITE" id="PS50837"/>
    </source>
</evidence>